<keyword evidence="6" id="KW-1185">Reference proteome</keyword>
<feature type="site" description="Transition state stabilizer" evidence="4">
    <location>
        <position position="15"/>
    </location>
</feature>
<reference evidence="5 6" key="2">
    <citation type="submission" date="2017-09" db="EMBL/GenBank/DDBJ databases">
        <title>Bacillus patelloidae sp. nov., isolated from the intestinal tract of a marine limpet.</title>
        <authorList>
            <person name="Liu R."/>
            <person name="Dong C."/>
            <person name="Shao Z."/>
        </authorList>
    </citation>
    <scope>NUCLEOTIDE SEQUENCE [LARGE SCALE GENOMIC DNA]</scope>
    <source>
        <strain evidence="5 6">SA5d-4</strain>
    </source>
</reference>
<comment type="catalytic activity">
    <reaction evidence="4">
        <text>2-C-methyl-D-erythritol 4-phosphate + CTP + H(+) = 4-CDP-2-C-methyl-D-erythritol + diphosphate</text>
        <dbReference type="Rhea" id="RHEA:13429"/>
        <dbReference type="ChEBI" id="CHEBI:15378"/>
        <dbReference type="ChEBI" id="CHEBI:33019"/>
        <dbReference type="ChEBI" id="CHEBI:37563"/>
        <dbReference type="ChEBI" id="CHEBI:57823"/>
        <dbReference type="ChEBI" id="CHEBI:58262"/>
        <dbReference type="EC" id="2.7.7.60"/>
    </reaction>
</comment>
<dbReference type="Gene3D" id="3.90.550.10">
    <property type="entry name" value="Spore Coat Polysaccharide Biosynthesis Protein SpsA, Chain A"/>
    <property type="match status" value="1"/>
</dbReference>
<dbReference type="GO" id="GO:0050518">
    <property type="term" value="F:2-C-methyl-D-erythritol 4-phosphate cytidylyltransferase activity"/>
    <property type="evidence" value="ECO:0007669"/>
    <property type="project" value="UniProtKB-UniRule"/>
</dbReference>
<evidence type="ECO:0000256" key="2">
    <source>
        <dbReference type="ARBA" id="ARBA00022695"/>
    </source>
</evidence>
<name>A0A263BQ73_9BACI</name>
<feature type="site" description="Positions MEP for the nucleophilic attack" evidence="4">
    <location>
        <position position="209"/>
    </location>
</feature>
<dbReference type="FunFam" id="3.90.550.10:FF:000003">
    <property type="entry name" value="2-C-methyl-D-erythritol 4-phosphate cytidylyltransferase"/>
    <property type="match status" value="1"/>
</dbReference>
<keyword evidence="3 4" id="KW-0414">Isoprene biosynthesis</keyword>
<dbReference type="InterPro" id="IPR034683">
    <property type="entry name" value="IspD/TarI"/>
</dbReference>
<comment type="pathway">
    <text evidence="4">Isoprenoid biosynthesis; isopentenyl diphosphate biosynthesis via DXP pathway; isopentenyl diphosphate from 1-deoxy-D-xylulose 5-phosphate: step 2/6.</text>
</comment>
<reference evidence="6" key="1">
    <citation type="submission" date="2017-08" db="EMBL/GenBank/DDBJ databases">
        <authorList>
            <person name="Huang Z."/>
        </authorList>
    </citation>
    <scope>NUCLEOTIDE SEQUENCE [LARGE SCALE GENOMIC DNA]</scope>
    <source>
        <strain evidence="6">SA5d-4</strain>
    </source>
</reference>
<feature type="site" description="Positions MEP for the nucleophilic attack" evidence="4">
    <location>
        <position position="153"/>
    </location>
</feature>
<dbReference type="EC" id="2.7.7.60" evidence="4"/>
<comment type="caution">
    <text evidence="5">The sequence shown here is derived from an EMBL/GenBank/DDBJ whole genome shotgun (WGS) entry which is preliminary data.</text>
</comment>
<feature type="site" description="Transition state stabilizer" evidence="4">
    <location>
        <position position="22"/>
    </location>
</feature>
<dbReference type="AlphaFoldDB" id="A0A263BQ73"/>
<dbReference type="PANTHER" id="PTHR32125">
    <property type="entry name" value="2-C-METHYL-D-ERYTHRITOL 4-PHOSPHATE CYTIDYLYLTRANSFERASE, CHLOROPLASTIC"/>
    <property type="match status" value="1"/>
</dbReference>
<dbReference type="NCBIfam" id="TIGR00453">
    <property type="entry name" value="ispD"/>
    <property type="match status" value="1"/>
</dbReference>
<keyword evidence="1 4" id="KW-0808">Transferase</keyword>
<dbReference type="HAMAP" id="MF_00108">
    <property type="entry name" value="IspD"/>
    <property type="match status" value="1"/>
</dbReference>
<dbReference type="InterPro" id="IPR001228">
    <property type="entry name" value="IspD"/>
</dbReference>
<dbReference type="Pfam" id="PF01128">
    <property type="entry name" value="IspD"/>
    <property type="match status" value="1"/>
</dbReference>
<dbReference type="SUPFAM" id="SSF53448">
    <property type="entry name" value="Nucleotide-diphospho-sugar transferases"/>
    <property type="match status" value="1"/>
</dbReference>
<organism evidence="5 6">
    <name type="scientific">Lottiidibacillus patelloidae</name>
    <dbReference type="NCBI Taxonomy" id="2670334"/>
    <lineage>
        <taxon>Bacteria</taxon>
        <taxon>Bacillati</taxon>
        <taxon>Bacillota</taxon>
        <taxon>Bacilli</taxon>
        <taxon>Bacillales</taxon>
        <taxon>Bacillaceae</taxon>
        <taxon>Lottiidibacillus</taxon>
    </lineage>
</organism>
<dbReference type="RefSeq" id="WP_094926344.1">
    <property type="nucleotide sequence ID" value="NZ_NPIA01000010.1"/>
</dbReference>
<evidence type="ECO:0000313" key="5">
    <source>
        <dbReference type="EMBL" id="OZM55879.1"/>
    </source>
</evidence>
<proteinExistence type="inferred from homology"/>
<sequence length="228" mass="25503">MEYQVIVPAAGQGKRMQAGKNKQFLLLENKPVLIHTLSIFEEDEHCKGIIVVANKAEINEMESLFSRYKLAKIKAVIEGGSERQHSVYNGLKALPNDNSIVFVHDGARPFVTKESFLKLTRKASEVGAAVLAVQVKDTIKKVTDSKVTETVDRSSLWAIQTPQAFRISLLKEAHEYAKKEAYIGTDDASLVEKIGREVAIVEGDYKNIKLTTPDDLLYANMILEERKK</sequence>
<dbReference type="PANTHER" id="PTHR32125:SF4">
    <property type="entry name" value="2-C-METHYL-D-ERYTHRITOL 4-PHOSPHATE CYTIDYLYLTRANSFERASE, CHLOROPLASTIC"/>
    <property type="match status" value="1"/>
</dbReference>
<keyword evidence="2 4" id="KW-0548">Nucleotidyltransferase</keyword>
<evidence type="ECO:0000256" key="1">
    <source>
        <dbReference type="ARBA" id="ARBA00022679"/>
    </source>
</evidence>
<evidence type="ECO:0000256" key="3">
    <source>
        <dbReference type="ARBA" id="ARBA00023229"/>
    </source>
</evidence>
<dbReference type="GO" id="GO:0019288">
    <property type="term" value="P:isopentenyl diphosphate biosynthetic process, methylerythritol 4-phosphate pathway"/>
    <property type="evidence" value="ECO:0007669"/>
    <property type="project" value="UniProtKB-UniRule"/>
</dbReference>
<dbReference type="UniPathway" id="UPA00056">
    <property type="reaction ID" value="UER00093"/>
</dbReference>
<comment type="function">
    <text evidence="4">Catalyzes the formation of 4-diphosphocytidyl-2-C-methyl-D-erythritol from CTP and 2-C-methyl-D-erythritol 4-phosphate (MEP).</text>
</comment>
<evidence type="ECO:0000256" key="4">
    <source>
        <dbReference type="HAMAP-Rule" id="MF_00108"/>
    </source>
</evidence>
<dbReference type="EMBL" id="NPIA01000010">
    <property type="protein sequence ID" value="OZM55879.1"/>
    <property type="molecule type" value="Genomic_DNA"/>
</dbReference>
<evidence type="ECO:0000313" key="6">
    <source>
        <dbReference type="Proteomes" id="UP000217083"/>
    </source>
</evidence>
<dbReference type="CDD" id="cd02516">
    <property type="entry name" value="CDP-ME_synthetase"/>
    <property type="match status" value="1"/>
</dbReference>
<comment type="similarity">
    <text evidence="4">Belongs to the IspD/TarI cytidylyltransferase family. IspD subfamily.</text>
</comment>
<gene>
    <name evidence="4" type="primary">ispD</name>
    <name evidence="5" type="ORF">CIB95_14530</name>
</gene>
<dbReference type="InterPro" id="IPR029044">
    <property type="entry name" value="Nucleotide-diphossugar_trans"/>
</dbReference>
<accession>A0A263BQ73</accession>
<protein>
    <recommendedName>
        <fullName evidence="4">2-C-methyl-D-erythritol 4-phosphate cytidylyltransferase</fullName>
        <ecNumber evidence="4">2.7.7.60</ecNumber>
    </recommendedName>
    <alternativeName>
        <fullName evidence="4">4-diphosphocytidyl-2C-methyl-D-erythritol synthase</fullName>
    </alternativeName>
    <alternativeName>
        <fullName evidence="4">MEP cytidylyltransferase</fullName>
        <shortName evidence="4">MCT</shortName>
    </alternativeName>
</protein>
<dbReference type="Proteomes" id="UP000217083">
    <property type="component" value="Unassembled WGS sequence"/>
</dbReference>
<dbReference type="InterPro" id="IPR050088">
    <property type="entry name" value="IspD/TarI_cytidylyltransf_bact"/>
</dbReference>